<comment type="caution">
    <text evidence="1">The sequence shown here is derived from an EMBL/GenBank/DDBJ whole genome shotgun (WGS) entry which is preliminary data.</text>
</comment>
<accession>A0A645EQN4</accession>
<reference evidence="1" key="1">
    <citation type="submission" date="2019-08" db="EMBL/GenBank/DDBJ databases">
        <authorList>
            <person name="Kucharzyk K."/>
            <person name="Murdoch R.W."/>
            <person name="Higgins S."/>
            <person name="Loffler F."/>
        </authorList>
    </citation>
    <scope>NUCLEOTIDE SEQUENCE</scope>
</reference>
<evidence type="ECO:0000313" key="1">
    <source>
        <dbReference type="EMBL" id="MPN03660.1"/>
    </source>
</evidence>
<sequence>MAAITETITANKNDLRRDGFLYLSLIGESYPSKLSTDSLKEVMTGIIEYQVIFEFINRKICPEGTIKEIKVNIYDFFNENIIIKR</sequence>
<dbReference type="AlphaFoldDB" id="A0A645EQN4"/>
<proteinExistence type="predicted"/>
<protein>
    <submittedName>
        <fullName evidence="1">Uncharacterized protein</fullName>
    </submittedName>
</protein>
<dbReference type="EMBL" id="VSSQ01049590">
    <property type="protein sequence ID" value="MPN03660.1"/>
    <property type="molecule type" value="Genomic_DNA"/>
</dbReference>
<gene>
    <name evidence="1" type="ORF">SDC9_150892</name>
</gene>
<organism evidence="1">
    <name type="scientific">bioreactor metagenome</name>
    <dbReference type="NCBI Taxonomy" id="1076179"/>
    <lineage>
        <taxon>unclassified sequences</taxon>
        <taxon>metagenomes</taxon>
        <taxon>ecological metagenomes</taxon>
    </lineage>
</organism>
<name>A0A645EQN4_9ZZZZ</name>